<evidence type="ECO:0000313" key="1">
    <source>
        <dbReference type="EMBL" id="MDO5987038.1"/>
    </source>
</evidence>
<gene>
    <name evidence="1" type="ORF">Q4Q39_06410</name>
</gene>
<accession>A0ABT8WZY8</accession>
<evidence type="ECO:0000313" key="2">
    <source>
        <dbReference type="Proteomes" id="UP001176891"/>
    </source>
</evidence>
<comment type="caution">
    <text evidence="1">The sequence shown here is derived from an EMBL/GenBank/DDBJ whole genome shotgun (WGS) entry which is preliminary data.</text>
</comment>
<reference evidence="1" key="1">
    <citation type="submission" date="2023-07" db="EMBL/GenBank/DDBJ databases">
        <title>Two novel species in the genus Flavivirga.</title>
        <authorList>
            <person name="Kwon K."/>
        </authorList>
    </citation>
    <scope>NUCLEOTIDE SEQUENCE</scope>
    <source>
        <strain evidence="1">KACC 14157</strain>
    </source>
</reference>
<name>A0ABT8WZY8_9FLAO</name>
<organism evidence="1 2">
    <name type="scientific">Flavivirga amylovorans</name>
    <dbReference type="NCBI Taxonomy" id="870486"/>
    <lineage>
        <taxon>Bacteria</taxon>
        <taxon>Pseudomonadati</taxon>
        <taxon>Bacteroidota</taxon>
        <taxon>Flavobacteriia</taxon>
        <taxon>Flavobacteriales</taxon>
        <taxon>Flavobacteriaceae</taxon>
        <taxon>Flavivirga</taxon>
    </lineage>
</organism>
<dbReference type="RefSeq" id="WP_303281581.1">
    <property type="nucleotide sequence ID" value="NZ_BAABCZ010000005.1"/>
</dbReference>
<proteinExistence type="predicted"/>
<dbReference type="Proteomes" id="UP001176891">
    <property type="component" value="Unassembled WGS sequence"/>
</dbReference>
<keyword evidence="2" id="KW-1185">Reference proteome</keyword>
<sequence length="117" mass="13608">MDDINTIYYNDFGIAFHWKRCAVKDFKKIQLVFRDTGLLLTSHELLLFSENIDRSLNRNCSCIDCIEYKTCKLLVEAPNPQMTFAMTYTEIKDIQDLVKGTLFQMGLNKILSDNTIK</sequence>
<protein>
    <submittedName>
        <fullName evidence="1">Uncharacterized protein</fullName>
    </submittedName>
</protein>
<dbReference type="EMBL" id="JAUOEM010000002">
    <property type="protein sequence ID" value="MDO5987038.1"/>
    <property type="molecule type" value="Genomic_DNA"/>
</dbReference>